<accession>W9DCG4</accession>
<sequence length="29" mass="3109">MATGIDINISELLRDLQSGSMESEPETTA</sequence>
<dbReference type="Proteomes" id="UP000035035">
    <property type="component" value="Unassembled WGS sequence"/>
</dbReference>
<gene>
    <name evidence="1" type="ORF">V525_14860</name>
</gene>
<comment type="caution">
    <text evidence="1">The sequence shown here is derived from an EMBL/GenBank/DDBJ whole genome shotgun (WGS) entry which is preliminary data.</text>
</comment>
<keyword evidence="2" id="KW-1185">Reference proteome</keyword>
<evidence type="ECO:0000313" key="2">
    <source>
        <dbReference type="Proteomes" id="UP000035035"/>
    </source>
</evidence>
<dbReference type="AlphaFoldDB" id="W9DCG4"/>
<proteinExistence type="predicted"/>
<reference evidence="1 2" key="1">
    <citation type="journal article" date="2014" name="Genome Announc.">
        <title>Draft Genome Sequence of Gordonia alkanivorans Strain CGMCC6845, a Halotolerant Hydrocarbon-Degrading Bacterium.</title>
        <authorList>
            <person name="Wang X."/>
            <person name="Jin D."/>
            <person name="Zhou L."/>
            <person name="Wu L."/>
            <person name="An W."/>
            <person name="Zhao L."/>
        </authorList>
    </citation>
    <scope>NUCLEOTIDE SEQUENCE [LARGE SCALE GENOMIC DNA]</scope>
    <source>
        <strain evidence="1 2">CGMCC 6845</strain>
    </source>
</reference>
<protein>
    <submittedName>
        <fullName evidence="1">Uncharacterized protein</fullName>
    </submittedName>
</protein>
<name>W9DCG4_9ACTN</name>
<dbReference type="EMBL" id="AYXO01000028">
    <property type="protein sequence ID" value="ETA06102.1"/>
    <property type="molecule type" value="Genomic_DNA"/>
</dbReference>
<evidence type="ECO:0000313" key="1">
    <source>
        <dbReference type="EMBL" id="ETA06102.1"/>
    </source>
</evidence>
<organism evidence="1 2">
    <name type="scientific">Gordonia alkanivorans CGMCC 6845</name>
    <dbReference type="NCBI Taxonomy" id="1423140"/>
    <lineage>
        <taxon>Bacteria</taxon>
        <taxon>Bacillati</taxon>
        <taxon>Actinomycetota</taxon>
        <taxon>Actinomycetes</taxon>
        <taxon>Mycobacteriales</taxon>
        <taxon>Gordoniaceae</taxon>
        <taxon>Gordonia</taxon>
    </lineage>
</organism>
<dbReference type="HOGENOM" id="CLU_3409410_0_0_11"/>